<dbReference type="Proteomes" id="UP000596742">
    <property type="component" value="Unassembled WGS sequence"/>
</dbReference>
<evidence type="ECO:0000256" key="2">
    <source>
        <dbReference type="ARBA" id="ARBA00022801"/>
    </source>
</evidence>
<dbReference type="GO" id="GO:0017111">
    <property type="term" value="F:ribonucleoside triphosphate phosphatase activity"/>
    <property type="evidence" value="ECO:0007669"/>
    <property type="project" value="TreeGrafter"/>
</dbReference>
<dbReference type="Gene3D" id="3.30.420.150">
    <property type="entry name" value="Exopolyphosphatase. Domain 2"/>
    <property type="match status" value="1"/>
</dbReference>
<evidence type="ECO:0000256" key="6">
    <source>
        <dbReference type="SAM" id="SignalP"/>
    </source>
</evidence>
<name>A0A8B6FPP7_MYTGA</name>
<evidence type="ECO:0000313" key="7">
    <source>
        <dbReference type="EMBL" id="VDI52436.1"/>
    </source>
</evidence>
<gene>
    <name evidence="7" type="ORF">MGAL_10B037739</name>
</gene>
<dbReference type="GO" id="GO:0009134">
    <property type="term" value="P:nucleoside diphosphate catabolic process"/>
    <property type="evidence" value="ECO:0007669"/>
    <property type="project" value="TreeGrafter"/>
</dbReference>
<dbReference type="PANTHER" id="PTHR11782">
    <property type="entry name" value="ADENOSINE/GUANOSINE DIPHOSPHATASE"/>
    <property type="match status" value="1"/>
</dbReference>
<keyword evidence="8" id="KW-1185">Reference proteome</keyword>
<protein>
    <submittedName>
        <fullName evidence="7">Apyrase</fullName>
        <ecNumber evidence="7">3.6.1.5</ecNumber>
    </submittedName>
</protein>
<evidence type="ECO:0000256" key="3">
    <source>
        <dbReference type="PIRSR" id="PIRSR600407-1"/>
    </source>
</evidence>
<dbReference type="GO" id="GO:0045134">
    <property type="term" value="F:UDP phosphatase activity"/>
    <property type="evidence" value="ECO:0007669"/>
    <property type="project" value="TreeGrafter"/>
</dbReference>
<sequence>MFNDEMGTIVLLMCVMIFIPEVAYGSSNWQYGAILDAGSSSTKLKIYRWPPRTSLDSVLDIKQVGESEKHSPGISDYVDKLGNISNYIGGMIERVKEIIPKNVHSTTSLYLLATAGLRVLPEDDARSLMNAIRNVLQNKTLNPFVFNPSNVRILSGEEEGVFAWITINYLKDYFGSDRPQSQAVGVLEMGGGSTQIVFLPDGPLLANMFQVRIAGKRYSLYAHSYLFYGQDYMIFRIGRYIIQQNPQSSSHQNPCMLTGDTTTMLYMGATKTFIGEGNPSKCLTIINSFLKSAADDMCYPKPCAIGRTYQPSIGTDNFYAIAAFTYAPRSLGTVDSSGKLNMSRLNETAFNYCQKSLTDATTNTSISEKYGSAYCLMGLYIPALLSEAYGFTSETQKITLIRKIKDISVDWTLGAIVYETEVFETKCGTSAGHISYPDICFINILLLLTYLMVR</sequence>
<evidence type="ECO:0000256" key="5">
    <source>
        <dbReference type="RuleBase" id="RU003833"/>
    </source>
</evidence>
<keyword evidence="4" id="KW-0067">ATP-binding</keyword>
<feature type="active site" description="Proton acceptor" evidence="3">
    <location>
        <position position="159"/>
    </location>
</feature>
<keyword evidence="2 5" id="KW-0378">Hydrolase</keyword>
<feature type="chain" id="PRO_5032605527" evidence="6">
    <location>
        <begin position="26"/>
        <end position="454"/>
    </location>
</feature>
<dbReference type="GO" id="GO:0004050">
    <property type="term" value="F:apyrase activity"/>
    <property type="evidence" value="ECO:0007669"/>
    <property type="project" value="UniProtKB-EC"/>
</dbReference>
<dbReference type="EMBL" id="UYJE01007169">
    <property type="protein sequence ID" value="VDI52436.1"/>
    <property type="molecule type" value="Genomic_DNA"/>
</dbReference>
<evidence type="ECO:0000313" key="8">
    <source>
        <dbReference type="Proteomes" id="UP000596742"/>
    </source>
</evidence>
<dbReference type="GO" id="GO:0004382">
    <property type="term" value="F:GDP phosphatase activity"/>
    <property type="evidence" value="ECO:0007669"/>
    <property type="project" value="TreeGrafter"/>
</dbReference>
<evidence type="ECO:0000256" key="4">
    <source>
        <dbReference type="PIRSR" id="PIRSR600407-2"/>
    </source>
</evidence>
<keyword evidence="6" id="KW-0732">Signal</keyword>
<reference evidence="7" key="1">
    <citation type="submission" date="2018-11" db="EMBL/GenBank/DDBJ databases">
        <authorList>
            <person name="Alioto T."/>
            <person name="Alioto T."/>
        </authorList>
    </citation>
    <scope>NUCLEOTIDE SEQUENCE</scope>
</reference>
<organism evidence="7 8">
    <name type="scientific">Mytilus galloprovincialis</name>
    <name type="common">Mediterranean mussel</name>
    <dbReference type="NCBI Taxonomy" id="29158"/>
    <lineage>
        <taxon>Eukaryota</taxon>
        <taxon>Metazoa</taxon>
        <taxon>Spiralia</taxon>
        <taxon>Lophotrochozoa</taxon>
        <taxon>Mollusca</taxon>
        <taxon>Bivalvia</taxon>
        <taxon>Autobranchia</taxon>
        <taxon>Pteriomorphia</taxon>
        <taxon>Mytilida</taxon>
        <taxon>Mytiloidea</taxon>
        <taxon>Mytilidae</taxon>
        <taxon>Mytilinae</taxon>
        <taxon>Mytilus</taxon>
    </lineage>
</organism>
<proteinExistence type="inferred from homology"/>
<comment type="similarity">
    <text evidence="1 5">Belongs to the GDA1/CD39 NTPase family.</text>
</comment>
<comment type="caution">
    <text evidence="7">The sequence shown here is derived from an EMBL/GenBank/DDBJ whole genome shotgun (WGS) entry which is preliminary data.</text>
</comment>
<dbReference type="EC" id="3.6.1.5" evidence="7"/>
<evidence type="ECO:0000256" key="1">
    <source>
        <dbReference type="ARBA" id="ARBA00009283"/>
    </source>
</evidence>
<accession>A0A8B6FPP7</accession>
<dbReference type="GO" id="GO:0005524">
    <property type="term" value="F:ATP binding"/>
    <property type="evidence" value="ECO:0007669"/>
    <property type="project" value="UniProtKB-KW"/>
</dbReference>
<dbReference type="OrthoDB" id="6372431at2759"/>
<dbReference type="Pfam" id="PF01150">
    <property type="entry name" value="GDA1_CD39"/>
    <property type="match status" value="1"/>
</dbReference>
<dbReference type="GO" id="GO:0005886">
    <property type="term" value="C:plasma membrane"/>
    <property type="evidence" value="ECO:0007669"/>
    <property type="project" value="TreeGrafter"/>
</dbReference>
<feature type="binding site" evidence="4">
    <location>
        <begin position="191"/>
        <end position="195"/>
    </location>
    <ligand>
        <name>ATP</name>
        <dbReference type="ChEBI" id="CHEBI:30616"/>
    </ligand>
</feature>
<dbReference type="InterPro" id="IPR000407">
    <property type="entry name" value="GDA1_CD39_NTPase"/>
</dbReference>
<feature type="signal peptide" evidence="6">
    <location>
        <begin position="1"/>
        <end position="25"/>
    </location>
</feature>
<dbReference type="Gene3D" id="3.30.420.40">
    <property type="match status" value="1"/>
</dbReference>
<dbReference type="PANTHER" id="PTHR11782:SF83">
    <property type="entry name" value="GUANOSINE-DIPHOSPHATASE"/>
    <property type="match status" value="1"/>
</dbReference>
<dbReference type="PROSITE" id="PS01238">
    <property type="entry name" value="GDA1_CD39_NTPASE"/>
    <property type="match status" value="1"/>
</dbReference>
<keyword evidence="4" id="KW-0547">Nucleotide-binding</keyword>
<dbReference type="AlphaFoldDB" id="A0A8B6FPP7"/>